<keyword evidence="2" id="KW-0732">Signal</keyword>
<feature type="compositionally biased region" description="Basic and acidic residues" evidence="1">
    <location>
        <begin position="72"/>
        <end position="88"/>
    </location>
</feature>
<evidence type="ECO:0000313" key="3">
    <source>
        <dbReference type="EMBL" id="CAD5218922.1"/>
    </source>
</evidence>
<proteinExistence type="predicted"/>
<feature type="signal peptide" evidence="2">
    <location>
        <begin position="1"/>
        <end position="18"/>
    </location>
</feature>
<gene>
    <name evidence="3" type="ORF">BOKJ2_LOCUS8132</name>
    <name evidence="4" type="ORF">BOKJ2_LOCUS8133</name>
</gene>
<evidence type="ECO:0000256" key="2">
    <source>
        <dbReference type="SAM" id="SignalP"/>
    </source>
</evidence>
<evidence type="ECO:0000313" key="4">
    <source>
        <dbReference type="EMBL" id="CAD5218923.1"/>
    </source>
</evidence>
<dbReference type="EMBL" id="CAJFCW020000004">
    <property type="protein sequence ID" value="CAG9112130.1"/>
    <property type="molecule type" value="Genomic_DNA"/>
</dbReference>
<feature type="compositionally biased region" description="Low complexity" evidence="1">
    <location>
        <begin position="89"/>
        <end position="179"/>
    </location>
</feature>
<protein>
    <submittedName>
        <fullName evidence="4">Uncharacterized protein</fullName>
    </submittedName>
</protein>
<keyword evidence="5" id="KW-1185">Reference proteome</keyword>
<feature type="compositionally biased region" description="Polar residues" evidence="1">
    <location>
        <begin position="25"/>
        <end position="40"/>
    </location>
</feature>
<accession>A0A811KV90</accession>
<dbReference type="EMBL" id="CAJFDH010000004">
    <property type="protein sequence ID" value="CAD5218922.1"/>
    <property type="molecule type" value="Genomic_DNA"/>
</dbReference>
<sequence>MRAFSIVLLLCIAAGITAQFCSKGSSFSQDSKTRQGSCGTLLNGGAKSPSEVKGPTQAEKDAAGCLCGGSESSHESHESGESRSKRSAEASGSEESTTAEATTEASVEATSASGSEESSGSGSSSGSEEASGSGSGSEESGSGSGSYEASGSGSGSEEASGSGSYEASGSGSGSYEASGSGSYEASGSGGCVCSGSGSGTISAIYGKEDFCLLFQYFLEITVQLGDESIQEAWIELLNTMQVEIIFDASLTVQQQLSAIYGEISVFMLTYPSCASVINNIYVTEWNGYVFNLEELAVDSSYEVSETIIELDATGNCALFEALRNASAGTSFEAQVETLIASLTVTIQGSSSFSVQCAGIYSQLVQFFATYSGSESILCGGEIEGYGPVSIFLAVSGNYFRIQNFAVAVGGSASSCELVAQLNATVYNVNAGSTSERAQLKELVEDLVTNFASLSVEARVEYFISAFYQFLIIQDWSITITFGIELKGFGTIGELIAAECFEQQYGAVSTTVQVATTTEEAEETTVSTSKATTTAATTAGTTAATTAKPGSCATAAQLLTKGSNSNTSLTISIQQSFSTTTWTAQQKTSFSAYFKNIITLQTQYTGQTCINKVANVLLNWTKDAASITATKSVQIYFYASNAKTTYWGTVGQFCSCATS</sequence>
<dbReference type="Proteomes" id="UP000614601">
    <property type="component" value="Unassembled WGS sequence"/>
</dbReference>
<name>A0A811KV90_9BILA</name>
<dbReference type="EMBL" id="CAJFDH010000004">
    <property type="protein sequence ID" value="CAD5218923.1"/>
    <property type="molecule type" value="Genomic_DNA"/>
</dbReference>
<organism evidence="4 5">
    <name type="scientific">Bursaphelenchus okinawaensis</name>
    <dbReference type="NCBI Taxonomy" id="465554"/>
    <lineage>
        <taxon>Eukaryota</taxon>
        <taxon>Metazoa</taxon>
        <taxon>Ecdysozoa</taxon>
        <taxon>Nematoda</taxon>
        <taxon>Chromadorea</taxon>
        <taxon>Rhabditida</taxon>
        <taxon>Tylenchina</taxon>
        <taxon>Tylenchomorpha</taxon>
        <taxon>Aphelenchoidea</taxon>
        <taxon>Aphelenchoididae</taxon>
        <taxon>Bursaphelenchus</taxon>
    </lineage>
</organism>
<feature type="region of interest" description="Disordered" evidence="1">
    <location>
        <begin position="25"/>
        <end position="179"/>
    </location>
</feature>
<dbReference type="EMBL" id="CAJFCW020000004">
    <property type="protein sequence ID" value="CAG9112128.1"/>
    <property type="molecule type" value="Genomic_DNA"/>
</dbReference>
<reference evidence="4" key="1">
    <citation type="submission" date="2020-09" db="EMBL/GenBank/DDBJ databases">
        <authorList>
            <person name="Kikuchi T."/>
        </authorList>
    </citation>
    <scope>NUCLEOTIDE SEQUENCE</scope>
    <source>
        <strain evidence="4">SH1</strain>
    </source>
</reference>
<comment type="caution">
    <text evidence="4">The sequence shown here is derived from an EMBL/GenBank/DDBJ whole genome shotgun (WGS) entry which is preliminary data.</text>
</comment>
<dbReference type="Proteomes" id="UP000783686">
    <property type="component" value="Unassembled WGS sequence"/>
</dbReference>
<feature type="chain" id="PRO_5036221181" evidence="2">
    <location>
        <begin position="19"/>
        <end position="658"/>
    </location>
</feature>
<evidence type="ECO:0000256" key="1">
    <source>
        <dbReference type="SAM" id="MobiDB-lite"/>
    </source>
</evidence>
<dbReference type="AlphaFoldDB" id="A0A811KV90"/>
<evidence type="ECO:0000313" key="5">
    <source>
        <dbReference type="Proteomes" id="UP000614601"/>
    </source>
</evidence>